<dbReference type="PANTHER" id="PTHR13369:SF0">
    <property type="entry name" value="GLUTATHIONE S-TRANSFERASE C-TERMINAL DOMAIN-CONTAINING PROTEIN"/>
    <property type="match status" value="1"/>
</dbReference>
<dbReference type="GO" id="GO:0005737">
    <property type="term" value="C:cytoplasm"/>
    <property type="evidence" value="ECO:0007669"/>
    <property type="project" value="TreeGrafter"/>
</dbReference>
<protein>
    <recommendedName>
        <fullName evidence="2">Methyltransferase domain-containing protein</fullName>
    </recommendedName>
</protein>
<gene>
    <name evidence="3" type="ORF">APAL1065_LOCUS11335</name>
</gene>
<sequence>MGWVQNRRRFADNVTVLQIVEKMAPIGAEEEEEQSLAAAASRLETILHPQALATAEMYGNMLTVGSRVWIAGALIVNDPSGSPSLWAQEVRLLQASWRPITIRYILDQVVEQHLAPEEASEALLMSQDEMDNVVESNDLTARQWLANELSAKLQSAESRAANLAPEVLQVVDRYASFRREFPLRHTQIPDDLLNDPAHSGSSGSKWQRQKRPQLLWMIHQITKLVNRRVSNENHSSNSSPVQILDIGGGKGSLANSLARQVGSQIHVHVLDIAAGAIQNGIKKAKRLGLPNINYQVGDASKETFIAIPPPRSAPSTGLESSKGPVDIVVALHACGHLSDVALGHAVQNGADFCICPCCFSSNSHLQVFDQDVTDFLDIDPGDWSALKQVAEVQGDSALAQSAIHTICAIRAKALEKRHGYTVELKSFPIQYSTRNICLIGRKTPHG</sequence>
<feature type="domain" description="Methyltransferase" evidence="2">
    <location>
        <begin position="219"/>
        <end position="359"/>
    </location>
</feature>
<dbReference type="PANTHER" id="PTHR13369">
    <property type="match status" value="1"/>
</dbReference>
<dbReference type="EMBL" id="HBHT01017000">
    <property type="protein sequence ID" value="CAD9964311.1"/>
    <property type="molecule type" value="Transcribed_RNA"/>
</dbReference>
<reference evidence="3" key="1">
    <citation type="submission" date="2021-01" db="EMBL/GenBank/DDBJ databases">
        <authorList>
            <person name="Corre E."/>
            <person name="Pelletier E."/>
            <person name="Niang G."/>
            <person name="Scheremetjew M."/>
            <person name="Finn R."/>
            <person name="Kale V."/>
            <person name="Holt S."/>
            <person name="Cochrane G."/>
            <person name="Meng A."/>
            <person name="Brown T."/>
            <person name="Cohen L."/>
        </authorList>
    </citation>
    <scope>NUCLEOTIDE SEQUENCE</scope>
    <source>
        <strain evidence="3">CCMP125</strain>
    </source>
</reference>
<accession>A0A7S2YAS1</accession>
<dbReference type="InterPro" id="IPR029063">
    <property type="entry name" value="SAM-dependent_MTases_sf"/>
</dbReference>
<dbReference type="Pfam" id="PF13679">
    <property type="entry name" value="Methyltransf_32"/>
    <property type="match status" value="1"/>
</dbReference>
<name>A0A7S2YAS1_9STRA</name>
<evidence type="ECO:0000256" key="1">
    <source>
        <dbReference type="SAM" id="MobiDB-lite"/>
    </source>
</evidence>
<evidence type="ECO:0000259" key="2">
    <source>
        <dbReference type="Pfam" id="PF13679"/>
    </source>
</evidence>
<dbReference type="AlphaFoldDB" id="A0A7S2YAS1"/>
<proteinExistence type="predicted"/>
<dbReference type="SUPFAM" id="SSF53335">
    <property type="entry name" value="S-adenosyl-L-methionine-dependent methyltransferases"/>
    <property type="match status" value="1"/>
</dbReference>
<evidence type="ECO:0000313" key="3">
    <source>
        <dbReference type="EMBL" id="CAD9964311.1"/>
    </source>
</evidence>
<dbReference type="InterPro" id="IPR025714">
    <property type="entry name" value="Methyltranfer_dom"/>
</dbReference>
<dbReference type="Gene3D" id="3.40.50.150">
    <property type="entry name" value="Vaccinia Virus protein VP39"/>
    <property type="match status" value="1"/>
</dbReference>
<feature type="region of interest" description="Disordered" evidence="1">
    <location>
        <begin position="188"/>
        <end position="208"/>
    </location>
</feature>
<dbReference type="CDD" id="cd02440">
    <property type="entry name" value="AdoMet_MTases"/>
    <property type="match status" value="1"/>
</dbReference>
<organism evidence="3">
    <name type="scientific">Entomoneis paludosa</name>
    <dbReference type="NCBI Taxonomy" id="265537"/>
    <lineage>
        <taxon>Eukaryota</taxon>
        <taxon>Sar</taxon>
        <taxon>Stramenopiles</taxon>
        <taxon>Ochrophyta</taxon>
        <taxon>Bacillariophyta</taxon>
        <taxon>Bacillariophyceae</taxon>
        <taxon>Bacillariophycidae</taxon>
        <taxon>Entomoneidaceae</taxon>
        <taxon>Entomoneis</taxon>
    </lineage>
</organism>